<sequence length="82" mass="9492">MASLVLEELDRLRRRAEARLADRELRLVRSRLAEESGVSVKTISDWFNRKHAPRNLDHLLAVARILARWADCRPRCHASGPH</sequence>
<dbReference type="SUPFAM" id="SSF47413">
    <property type="entry name" value="lambda repressor-like DNA-binding domains"/>
    <property type="match status" value="1"/>
</dbReference>
<dbReference type="CDD" id="cd00093">
    <property type="entry name" value="HTH_XRE"/>
    <property type="match status" value="1"/>
</dbReference>
<keyword evidence="2" id="KW-1185">Reference proteome</keyword>
<organism evidence="1 2">
    <name type="scientific">Streptomyces chartreusis NRRL 3882</name>
    <dbReference type="NCBI Taxonomy" id="1079985"/>
    <lineage>
        <taxon>Bacteria</taxon>
        <taxon>Bacillati</taxon>
        <taxon>Actinomycetota</taxon>
        <taxon>Actinomycetes</taxon>
        <taxon>Kitasatosporales</taxon>
        <taxon>Streptomycetaceae</taxon>
        <taxon>Streptomyces</taxon>
    </lineage>
</organism>
<proteinExistence type="predicted"/>
<dbReference type="Proteomes" id="UP000235464">
    <property type="component" value="Chromosome I"/>
</dbReference>
<dbReference type="InterPro" id="IPR010982">
    <property type="entry name" value="Lambda_DNA-bd_dom_sf"/>
</dbReference>
<gene>
    <name evidence="1" type="ORF">SCNRRL3882_2798</name>
</gene>
<accession>A0A2N9B7K3</accession>
<dbReference type="Gene3D" id="1.10.260.40">
    <property type="entry name" value="lambda repressor-like DNA-binding domains"/>
    <property type="match status" value="1"/>
</dbReference>
<dbReference type="EMBL" id="LT963352">
    <property type="protein sequence ID" value="SOR79336.1"/>
    <property type="molecule type" value="Genomic_DNA"/>
</dbReference>
<evidence type="ECO:0000313" key="2">
    <source>
        <dbReference type="Proteomes" id="UP000235464"/>
    </source>
</evidence>
<dbReference type="InterPro" id="IPR001387">
    <property type="entry name" value="Cro/C1-type_HTH"/>
</dbReference>
<evidence type="ECO:0000313" key="1">
    <source>
        <dbReference type="EMBL" id="SOR79336.1"/>
    </source>
</evidence>
<dbReference type="OrthoDB" id="4824484at2"/>
<reference evidence="2" key="1">
    <citation type="submission" date="2017-11" db="EMBL/GenBank/DDBJ databases">
        <authorList>
            <person name="Wibberg D."/>
        </authorList>
    </citation>
    <scope>NUCLEOTIDE SEQUENCE [LARGE SCALE GENOMIC DNA]</scope>
</reference>
<dbReference type="GO" id="GO:0003677">
    <property type="term" value="F:DNA binding"/>
    <property type="evidence" value="ECO:0007669"/>
    <property type="project" value="InterPro"/>
</dbReference>
<dbReference type="RefSeq" id="WP_010049077.1">
    <property type="nucleotide sequence ID" value="NZ_LT962942.1"/>
</dbReference>
<dbReference type="AlphaFoldDB" id="A0A2N9B7K3"/>
<name>A0A2N9B7K3_STRCX</name>
<evidence type="ECO:0008006" key="3">
    <source>
        <dbReference type="Google" id="ProtNLM"/>
    </source>
</evidence>
<protein>
    <recommendedName>
        <fullName evidence="3">HTH cro/C1-type domain-containing protein</fullName>
    </recommendedName>
</protein>